<dbReference type="InterPro" id="IPR018335">
    <property type="entry name" value="Tscrpt_reg_HTH_Crp-type_CS"/>
</dbReference>
<sequence length="261" mass="29516">MESATAVAKLNGAKQITCNYCLARKSCLISTLNTNENSELSSLINHEKPMMKGQRLFLQGDNFQSLYLIRSGCFKSCIVDESGERQVTGFHFSTDILGIDGIDSRKYTCEVEALETSSVCSLDFDCFKDSSLKTNQKVYNRLLCAVSCMMFRESHLMMVLGKMKAEQRLAHFLLDISQRMHDRGESAHEFRLSMARYDIANYLGLAVETVSRLFKRLEEQGLIVANRHRVRLMDMDGLHYVIAGGYLDRRVEKPLPLTAAG</sequence>
<keyword evidence="1" id="KW-0805">Transcription regulation</keyword>
<dbReference type="InterPro" id="IPR050397">
    <property type="entry name" value="Env_Response_Regulators"/>
</dbReference>
<dbReference type="SMART" id="SM00100">
    <property type="entry name" value="cNMP"/>
    <property type="match status" value="1"/>
</dbReference>
<evidence type="ECO:0000256" key="3">
    <source>
        <dbReference type="ARBA" id="ARBA00023163"/>
    </source>
</evidence>
<keyword evidence="3" id="KW-0804">Transcription</keyword>
<dbReference type="PROSITE" id="PS00042">
    <property type="entry name" value="HTH_CRP_1"/>
    <property type="match status" value="1"/>
</dbReference>
<evidence type="ECO:0000313" key="7">
    <source>
        <dbReference type="Proteomes" id="UP001059934"/>
    </source>
</evidence>
<dbReference type="PRINTS" id="PR00034">
    <property type="entry name" value="HTHCRP"/>
</dbReference>
<name>A0ABY5TUN2_9GAMM</name>
<dbReference type="InterPro" id="IPR012318">
    <property type="entry name" value="HTH_CRP"/>
</dbReference>
<gene>
    <name evidence="6" type="ORF">NYF23_05390</name>
</gene>
<dbReference type="Gene3D" id="1.10.10.10">
    <property type="entry name" value="Winged helix-like DNA-binding domain superfamily/Winged helix DNA-binding domain"/>
    <property type="match status" value="1"/>
</dbReference>
<dbReference type="InterPro" id="IPR014710">
    <property type="entry name" value="RmlC-like_jellyroll"/>
</dbReference>
<keyword evidence="2" id="KW-0238">DNA-binding</keyword>
<dbReference type="SMART" id="SM00419">
    <property type="entry name" value="HTH_CRP"/>
    <property type="match status" value="1"/>
</dbReference>
<dbReference type="PANTHER" id="PTHR24567">
    <property type="entry name" value="CRP FAMILY TRANSCRIPTIONAL REGULATORY PROTEIN"/>
    <property type="match status" value="1"/>
</dbReference>
<dbReference type="InterPro" id="IPR018490">
    <property type="entry name" value="cNMP-bd_dom_sf"/>
</dbReference>
<dbReference type="SUPFAM" id="SSF51206">
    <property type="entry name" value="cAMP-binding domain-like"/>
    <property type="match status" value="1"/>
</dbReference>
<accession>A0ABY5TUN2</accession>
<dbReference type="EMBL" id="CP103416">
    <property type="protein sequence ID" value="UVW36043.1"/>
    <property type="molecule type" value="Genomic_DNA"/>
</dbReference>
<dbReference type="SUPFAM" id="SSF46785">
    <property type="entry name" value="Winged helix' DNA-binding domain"/>
    <property type="match status" value="1"/>
</dbReference>
<dbReference type="Pfam" id="PF13545">
    <property type="entry name" value="HTH_Crp_2"/>
    <property type="match status" value="1"/>
</dbReference>
<protein>
    <submittedName>
        <fullName evidence="6">Helix-turn-helix domain-containing protein</fullName>
    </submittedName>
</protein>
<dbReference type="InterPro" id="IPR000595">
    <property type="entry name" value="cNMP-bd_dom"/>
</dbReference>
<evidence type="ECO:0000256" key="2">
    <source>
        <dbReference type="ARBA" id="ARBA00023125"/>
    </source>
</evidence>
<dbReference type="PROSITE" id="PS50042">
    <property type="entry name" value="CNMP_BINDING_3"/>
    <property type="match status" value="1"/>
</dbReference>
<dbReference type="Proteomes" id="UP001059934">
    <property type="component" value="Chromosome"/>
</dbReference>
<dbReference type="InterPro" id="IPR036388">
    <property type="entry name" value="WH-like_DNA-bd_sf"/>
</dbReference>
<feature type="domain" description="Cyclic nucleotide-binding" evidence="4">
    <location>
        <begin position="28"/>
        <end position="128"/>
    </location>
</feature>
<organism evidence="6 7">
    <name type="scientific">SAR92 clade bacterium H455</name>
    <dbReference type="NCBI Taxonomy" id="2974818"/>
    <lineage>
        <taxon>Bacteria</taxon>
        <taxon>Pseudomonadati</taxon>
        <taxon>Pseudomonadota</taxon>
        <taxon>Gammaproteobacteria</taxon>
        <taxon>Cellvibrionales</taxon>
        <taxon>Porticoccaceae</taxon>
        <taxon>SAR92 clade</taxon>
    </lineage>
</organism>
<dbReference type="Gene3D" id="2.60.120.10">
    <property type="entry name" value="Jelly Rolls"/>
    <property type="match status" value="1"/>
</dbReference>
<proteinExistence type="predicted"/>
<evidence type="ECO:0000313" key="6">
    <source>
        <dbReference type="EMBL" id="UVW36043.1"/>
    </source>
</evidence>
<feature type="domain" description="HTH crp-type" evidence="5">
    <location>
        <begin position="163"/>
        <end position="236"/>
    </location>
</feature>
<dbReference type="Pfam" id="PF00027">
    <property type="entry name" value="cNMP_binding"/>
    <property type="match status" value="1"/>
</dbReference>
<dbReference type="PROSITE" id="PS51063">
    <property type="entry name" value="HTH_CRP_2"/>
    <property type="match status" value="1"/>
</dbReference>
<reference evidence="6" key="1">
    <citation type="submission" date="2022-08" db="EMBL/GenBank/DDBJ databases">
        <title>Catabolic pathway analysis in culturable SAR92 clade bacteria reveals their overlooked roles in DMSP degradation in coastal seas.</title>
        <authorList>
            <person name="He X."/>
            <person name="Zhang X."/>
            <person name="Zhang Y."/>
        </authorList>
    </citation>
    <scope>NUCLEOTIDE SEQUENCE</scope>
    <source>
        <strain evidence="6">H455</strain>
    </source>
</reference>
<dbReference type="CDD" id="cd00092">
    <property type="entry name" value="HTH_CRP"/>
    <property type="match status" value="1"/>
</dbReference>
<evidence type="ECO:0000259" key="4">
    <source>
        <dbReference type="PROSITE" id="PS50042"/>
    </source>
</evidence>
<dbReference type="PANTHER" id="PTHR24567:SF75">
    <property type="entry name" value="FUMARATE AND NITRATE REDUCTION REGULATORY PROTEIN"/>
    <property type="match status" value="1"/>
</dbReference>
<dbReference type="CDD" id="cd00038">
    <property type="entry name" value="CAP_ED"/>
    <property type="match status" value="1"/>
</dbReference>
<evidence type="ECO:0000256" key="1">
    <source>
        <dbReference type="ARBA" id="ARBA00023015"/>
    </source>
</evidence>
<evidence type="ECO:0000259" key="5">
    <source>
        <dbReference type="PROSITE" id="PS51063"/>
    </source>
</evidence>
<dbReference type="InterPro" id="IPR036390">
    <property type="entry name" value="WH_DNA-bd_sf"/>
</dbReference>
<keyword evidence="7" id="KW-1185">Reference proteome</keyword>